<name>A0A0A8Y933_ARUDO</name>
<reference evidence="2" key="2">
    <citation type="journal article" date="2015" name="Data Brief">
        <title>Shoot transcriptome of the giant reed, Arundo donax.</title>
        <authorList>
            <person name="Barrero R.A."/>
            <person name="Guerrero F.D."/>
            <person name="Moolhuijzen P."/>
            <person name="Goolsby J.A."/>
            <person name="Tidwell J."/>
            <person name="Bellgard S.E."/>
            <person name="Bellgard M.I."/>
        </authorList>
    </citation>
    <scope>NUCLEOTIDE SEQUENCE</scope>
    <source>
        <tissue evidence="2">Shoot tissue taken approximately 20 cm above the soil surface</tissue>
    </source>
</reference>
<reference evidence="2" key="1">
    <citation type="submission" date="2014-09" db="EMBL/GenBank/DDBJ databases">
        <authorList>
            <person name="Magalhaes I.L.F."/>
            <person name="Oliveira U."/>
            <person name="Santos F.R."/>
            <person name="Vidigal T.H.D.A."/>
            <person name="Brescovit A.D."/>
            <person name="Santos A.J."/>
        </authorList>
    </citation>
    <scope>NUCLEOTIDE SEQUENCE</scope>
    <source>
        <tissue evidence="2">Shoot tissue taken approximately 20 cm above the soil surface</tissue>
    </source>
</reference>
<proteinExistence type="predicted"/>
<feature type="region of interest" description="Disordered" evidence="1">
    <location>
        <begin position="1"/>
        <end position="26"/>
    </location>
</feature>
<dbReference type="EMBL" id="GBRH01275591">
    <property type="protein sequence ID" value="JAD22304.1"/>
    <property type="molecule type" value="Transcribed_RNA"/>
</dbReference>
<protein>
    <submittedName>
        <fullName evidence="2">Uncharacterized protein</fullName>
    </submittedName>
</protein>
<dbReference type="AlphaFoldDB" id="A0A0A8Y933"/>
<organism evidence="2">
    <name type="scientific">Arundo donax</name>
    <name type="common">Giant reed</name>
    <name type="synonym">Donax arundinaceus</name>
    <dbReference type="NCBI Taxonomy" id="35708"/>
    <lineage>
        <taxon>Eukaryota</taxon>
        <taxon>Viridiplantae</taxon>
        <taxon>Streptophyta</taxon>
        <taxon>Embryophyta</taxon>
        <taxon>Tracheophyta</taxon>
        <taxon>Spermatophyta</taxon>
        <taxon>Magnoliopsida</taxon>
        <taxon>Liliopsida</taxon>
        <taxon>Poales</taxon>
        <taxon>Poaceae</taxon>
        <taxon>PACMAD clade</taxon>
        <taxon>Arundinoideae</taxon>
        <taxon>Arundineae</taxon>
        <taxon>Arundo</taxon>
    </lineage>
</organism>
<accession>A0A0A8Y933</accession>
<evidence type="ECO:0000256" key="1">
    <source>
        <dbReference type="SAM" id="MobiDB-lite"/>
    </source>
</evidence>
<evidence type="ECO:0000313" key="2">
    <source>
        <dbReference type="EMBL" id="JAD22304.1"/>
    </source>
</evidence>
<sequence>MQKLFDEMGGSNHARRSAPAPPPSSP</sequence>